<name>A0A0F3NRI5_9RICK</name>
<proteinExistence type="predicted"/>
<sequence length="41" mass="4761">MLAKFKHKTVIKASSLSKEHNHILHFNIDNHIIYGSITYPI</sequence>
<dbReference type="EMBL" id="LANX01000001">
    <property type="protein sequence ID" value="KJV69519.1"/>
    <property type="molecule type" value="Genomic_DNA"/>
</dbReference>
<dbReference type="Proteomes" id="UP000033562">
    <property type="component" value="Unassembled WGS sequence"/>
</dbReference>
<keyword evidence="2" id="KW-1185">Reference proteome</keyword>
<comment type="caution">
    <text evidence="1">The sequence shown here is derived from an EMBL/GenBank/DDBJ whole genome shotgun (WGS) entry which is preliminary data.</text>
</comment>
<protein>
    <submittedName>
        <fullName evidence="1">Uncharacterized protein</fullName>
    </submittedName>
</protein>
<evidence type="ECO:0000313" key="2">
    <source>
        <dbReference type="Proteomes" id="UP000033562"/>
    </source>
</evidence>
<dbReference type="AlphaFoldDB" id="A0A0F3NRI5"/>
<dbReference type="STRING" id="1359163.NLO413_0912"/>
<accession>A0A0F3NRI5</accession>
<organism evidence="1 2">
    <name type="scientific">Candidatus Neoehrlichia procyonis str. RAC413</name>
    <dbReference type="NCBI Taxonomy" id="1359163"/>
    <lineage>
        <taxon>Bacteria</taxon>
        <taxon>Pseudomonadati</taxon>
        <taxon>Pseudomonadota</taxon>
        <taxon>Alphaproteobacteria</taxon>
        <taxon>Rickettsiales</taxon>
        <taxon>Anaplasmataceae</taxon>
        <taxon>Candidatus Neoehrlichia</taxon>
    </lineage>
</organism>
<evidence type="ECO:0000313" key="1">
    <source>
        <dbReference type="EMBL" id="KJV69519.1"/>
    </source>
</evidence>
<reference evidence="1 2" key="1">
    <citation type="submission" date="2015-02" db="EMBL/GenBank/DDBJ databases">
        <title>Genome Sequencing of Rickettsiales.</title>
        <authorList>
            <person name="Daugherty S.C."/>
            <person name="Su Q."/>
            <person name="Abolude K."/>
            <person name="Beier-Sexton M."/>
            <person name="Carlyon J.A."/>
            <person name="Carter R."/>
            <person name="Day N.P."/>
            <person name="Dumler S.J."/>
            <person name="Dyachenko V."/>
            <person name="Godinez A."/>
            <person name="Kurtti T.J."/>
            <person name="Lichay M."/>
            <person name="Mullins K.E."/>
            <person name="Ott S."/>
            <person name="Pappas-Brown V."/>
            <person name="Paris D.H."/>
            <person name="Patel P."/>
            <person name="Richards A.L."/>
            <person name="Sadzewicz L."/>
            <person name="Sears K."/>
            <person name="Seidman D."/>
            <person name="Sengamalay N."/>
            <person name="Stenos J."/>
            <person name="Tallon L.J."/>
            <person name="Vincent G."/>
            <person name="Fraser C.M."/>
            <person name="Munderloh U."/>
            <person name="Dunning-Hotopp J.C."/>
        </authorList>
    </citation>
    <scope>NUCLEOTIDE SEQUENCE [LARGE SCALE GENOMIC DNA]</scope>
    <source>
        <strain evidence="1 2">RAC413</strain>
    </source>
</reference>
<gene>
    <name evidence="1" type="ORF">NLO413_0912</name>
</gene>